<gene>
    <name evidence="2" type="ORF">EWM64_g8798</name>
</gene>
<keyword evidence="3" id="KW-1185">Reference proteome</keyword>
<dbReference type="AlphaFoldDB" id="A0A4Y9ZKE8"/>
<accession>A0A4Y9ZKE8</accession>
<name>A0A4Y9ZKE8_9AGAM</name>
<evidence type="ECO:0000313" key="2">
    <source>
        <dbReference type="EMBL" id="TFY75212.1"/>
    </source>
</evidence>
<dbReference type="OrthoDB" id="2904390at2759"/>
<feature type="region of interest" description="Disordered" evidence="1">
    <location>
        <begin position="155"/>
        <end position="177"/>
    </location>
</feature>
<reference evidence="2 3" key="1">
    <citation type="submission" date="2019-02" db="EMBL/GenBank/DDBJ databases">
        <title>Genome sequencing of the rare red list fungi Hericium alpestre (H. flagellum).</title>
        <authorList>
            <person name="Buettner E."/>
            <person name="Kellner H."/>
        </authorList>
    </citation>
    <scope>NUCLEOTIDE SEQUENCE [LARGE SCALE GENOMIC DNA]</scope>
    <source>
        <strain evidence="2 3">DSM 108284</strain>
    </source>
</reference>
<evidence type="ECO:0000256" key="1">
    <source>
        <dbReference type="SAM" id="MobiDB-lite"/>
    </source>
</evidence>
<proteinExistence type="predicted"/>
<dbReference type="Proteomes" id="UP000298061">
    <property type="component" value="Unassembled WGS sequence"/>
</dbReference>
<organism evidence="2 3">
    <name type="scientific">Hericium alpestre</name>
    <dbReference type="NCBI Taxonomy" id="135208"/>
    <lineage>
        <taxon>Eukaryota</taxon>
        <taxon>Fungi</taxon>
        <taxon>Dikarya</taxon>
        <taxon>Basidiomycota</taxon>
        <taxon>Agaricomycotina</taxon>
        <taxon>Agaricomycetes</taxon>
        <taxon>Russulales</taxon>
        <taxon>Hericiaceae</taxon>
        <taxon>Hericium</taxon>
    </lineage>
</organism>
<sequence length="285" mass="31288">MPEHIRMQHPEFASPGHPVGRPLPEDLWKDMKINLDEEQFLGIPQEQIPPPFENVAWTAVEMEAAHHLLTMSDDGNVNISITHDDSVDISQVLLLPKTPIIKPVMFHLIRKNTKGAELNKHDKGHVSEDLGVGAQREISEPVASDLAAAPAATALSDTQGVEEDGETPAPITPGLTITPVASGSAAAVKPAAPPSDTEGFYLIEETPPPVTQQLKALPKLKIKTYPEIFSWDDPSHDFYVGTQPQEYPPTSCIRSLFKDKGKCKAEPAVYIKSEEDDTKRVRLFD</sequence>
<dbReference type="EMBL" id="SFCI01001672">
    <property type="protein sequence ID" value="TFY75212.1"/>
    <property type="molecule type" value="Genomic_DNA"/>
</dbReference>
<comment type="caution">
    <text evidence="2">The sequence shown here is derived from an EMBL/GenBank/DDBJ whole genome shotgun (WGS) entry which is preliminary data.</text>
</comment>
<feature type="region of interest" description="Disordered" evidence="1">
    <location>
        <begin position="1"/>
        <end position="21"/>
    </location>
</feature>
<protein>
    <submittedName>
        <fullName evidence="2">Uncharacterized protein</fullName>
    </submittedName>
</protein>
<evidence type="ECO:0000313" key="3">
    <source>
        <dbReference type="Proteomes" id="UP000298061"/>
    </source>
</evidence>